<gene>
    <name evidence="1" type="ORF">ADL17_03115</name>
</gene>
<dbReference type="Proteomes" id="UP000053246">
    <property type="component" value="Unassembled WGS sequence"/>
</dbReference>
<dbReference type="AlphaFoldDB" id="A0A9X0I736"/>
<sequence>MLLIGVVGYAVWDRYVREDSGVAACKAMSEGRQPDGSEDAGEDAKLTEAQYREARKVFEDSRHEKIREHGTALMDIVWQVDQMNDDEALGALAFMGPLGTHMTGLQTACADQGVILNLNQD</sequence>
<protein>
    <submittedName>
        <fullName evidence="1">Uncharacterized protein</fullName>
    </submittedName>
</protein>
<evidence type="ECO:0000313" key="1">
    <source>
        <dbReference type="EMBL" id="KUJ48087.1"/>
    </source>
</evidence>
<comment type="caution">
    <text evidence="1">The sequence shown here is derived from an EMBL/GenBank/DDBJ whole genome shotgun (WGS) entry which is preliminary data.</text>
</comment>
<proteinExistence type="predicted"/>
<name>A0A9X0I736_9ACTN</name>
<dbReference type="OMA" id="QTACANQ"/>
<evidence type="ECO:0000313" key="2">
    <source>
        <dbReference type="Proteomes" id="UP000053246"/>
    </source>
</evidence>
<accession>A0A9X0I736</accession>
<organism evidence="1 2">
    <name type="scientific">Micromonospora maris</name>
    <dbReference type="NCBI Taxonomy" id="1003110"/>
    <lineage>
        <taxon>Bacteria</taxon>
        <taxon>Bacillati</taxon>
        <taxon>Actinomycetota</taxon>
        <taxon>Actinomycetes</taxon>
        <taxon>Micromonosporales</taxon>
        <taxon>Micromonosporaceae</taxon>
        <taxon>Micromonospora</taxon>
    </lineage>
</organism>
<keyword evidence="2" id="KW-1185">Reference proteome</keyword>
<dbReference type="EMBL" id="LMWI01000001">
    <property type="protein sequence ID" value="KUJ48087.1"/>
    <property type="molecule type" value="Genomic_DNA"/>
</dbReference>
<reference evidence="1 2" key="1">
    <citation type="submission" date="2015-10" db="EMBL/GenBank/DDBJ databases">
        <authorList>
            <person name="Ju K.-S."/>
            <person name="Doroghazi J.R."/>
            <person name="Metcalf W.W."/>
        </authorList>
    </citation>
    <scope>NUCLEOTIDE SEQUENCE [LARGE SCALE GENOMIC DNA]</scope>
    <source>
        <strain evidence="1 2">NRRL B-24793</strain>
    </source>
</reference>